<feature type="region of interest" description="Disordered" evidence="1">
    <location>
        <begin position="38"/>
        <end position="61"/>
    </location>
</feature>
<evidence type="ECO:0000313" key="3">
    <source>
        <dbReference type="Proteomes" id="UP000095767"/>
    </source>
</evidence>
<sequence>MDMLYSVLTAEEMAALSNSHAATAAASAWKRITCTATAHRGGAHDRHDRRMSASVGPGKDGCGSDGAARVYLMLGHSRRPISVRIKINLMNHAAPTP</sequence>
<dbReference type="Proteomes" id="UP000095767">
    <property type="component" value="Unassembled WGS sequence"/>
</dbReference>
<dbReference type="EMBL" id="LWDX02073952">
    <property type="protein sequence ID" value="OEL13264.1"/>
    <property type="molecule type" value="Genomic_DNA"/>
</dbReference>
<organism evidence="2 3">
    <name type="scientific">Dichanthelium oligosanthes</name>
    <dbReference type="NCBI Taxonomy" id="888268"/>
    <lineage>
        <taxon>Eukaryota</taxon>
        <taxon>Viridiplantae</taxon>
        <taxon>Streptophyta</taxon>
        <taxon>Embryophyta</taxon>
        <taxon>Tracheophyta</taxon>
        <taxon>Spermatophyta</taxon>
        <taxon>Magnoliopsida</taxon>
        <taxon>Liliopsida</taxon>
        <taxon>Poales</taxon>
        <taxon>Poaceae</taxon>
        <taxon>PACMAD clade</taxon>
        <taxon>Panicoideae</taxon>
        <taxon>Panicodae</taxon>
        <taxon>Paniceae</taxon>
        <taxon>Dichantheliinae</taxon>
        <taxon>Dichanthelium</taxon>
    </lineage>
</organism>
<feature type="compositionally biased region" description="Basic and acidic residues" evidence="1">
    <location>
        <begin position="42"/>
        <end position="51"/>
    </location>
</feature>
<evidence type="ECO:0000256" key="1">
    <source>
        <dbReference type="SAM" id="MobiDB-lite"/>
    </source>
</evidence>
<gene>
    <name evidence="2" type="ORF">BAE44_0025716</name>
</gene>
<protein>
    <submittedName>
        <fullName evidence="2">Uncharacterized protein</fullName>
    </submittedName>
</protein>
<proteinExistence type="predicted"/>
<reference evidence="2 3" key="1">
    <citation type="submission" date="2016-09" db="EMBL/GenBank/DDBJ databases">
        <title>The draft genome of Dichanthelium oligosanthes: A C3 panicoid grass species.</title>
        <authorList>
            <person name="Studer A.J."/>
            <person name="Schnable J.C."/>
            <person name="Brutnell T.P."/>
        </authorList>
    </citation>
    <scope>NUCLEOTIDE SEQUENCE [LARGE SCALE GENOMIC DNA]</scope>
    <source>
        <strain evidence="3">cv. Kellogg 1175</strain>
        <tissue evidence="2">Leaf</tissue>
    </source>
</reference>
<keyword evidence="3" id="KW-1185">Reference proteome</keyword>
<name>A0A1E5UK55_9POAL</name>
<dbReference type="AlphaFoldDB" id="A0A1E5UK55"/>
<accession>A0A1E5UK55</accession>
<comment type="caution">
    <text evidence="2">The sequence shown here is derived from an EMBL/GenBank/DDBJ whole genome shotgun (WGS) entry which is preliminary data.</text>
</comment>
<evidence type="ECO:0000313" key="2">
    <source>
        <dbReference type="EMBL" id="OEL13264.1"/>
    </source>
</evidence>